<comment type="subcellular location">
    <subcellularLocation>
        <location evidence="1">Nucleus</location>
    </subcellularLocation>
</comment>
<keyword evidence="7" id="KW-0539">Nucleus</keyword>
<accession>I1ZIH6</accession>
<organism evidence="10">
    <name type="scientific">Schmidtea mediterranea</name>
    <name type="common">Freshwater planarian flatworm</name>
    <dbReference type="NCBI Taxonomy" id="79327"/>
    <lineage>
        <taxon>Eukaryota</taxon>
        <taxon>Metazoa</taxon>
        <taxon>Spiralia</taxon>
        <taxon>Lophotrochozoa</taxon>
        <taxon>Platyhelminthes</taxon>
        <taxon>Rhabditophora</taxon>
        <taxon>Seriata</taxon>
        <taxon>Tricladida</taxon>
        <taxon>Continenticola</taxon>
        <taxon>Geoplanoidea</taxon>
        <taxon>Dugesiidae</taxon>
        <taxon>Schmidtea</taxon>
    </lineage>
</organism>
<evidence type="ECO:0000256" key="6">
    <source>
        <dbReference type="ARBA" id="ARBA00022853"/>
    </source>
</evidence>
<dbReference type="PANTHER" id="PTHR45814:SF2">
    <property type="entry name" value="HISTONE-LYSINE N-METHYLTRANSFERASE SETD1"/>
    <property type="match status" value="1"/>
</dbReference>
<evidence type="ECO:0000256" key="3">
    <source>
        <dbReference type="ARBA" id="ARBA00022603"/>
    </source>
</evidence>
<dbReference type="Pfam" id="PF00856">
    <property type="entry name" value="SET"/>
    <property type="match status" value="1"/>
</dbReference>
<dbReference type="EC" id="2.1.1.354" evidence="2"/>
<comment type="catalytic activity">
    <reaction evidence="8">
        <text>L-lysyl(4)-[histone H3] + 3 S-adenosyl-L-methionine = N(6),N(6),N(6)-trimethyl-L-lysyl(4)-[histone H3] + 3 S-adenosyl-L-homocysteine + 3 H(+)</text>
        <dbReference type="Rhea" id="RHEA:60260"/>
        <dbReference type="Rhea" id="RHEA-COMP:15537"/>
        <dbReference type="Rhea" id="RHEA-COMP:15547"/>
        <dbReference type="ChEBI" id="CHEBI:15378"/>
        <dbReference type="ChEBI" id="CHEBI:29969"/>
        <dbReference type="ChEBI" id="CHEBI:57856"/>
        <dbReference type="ChEBI" id="CHEBI:59789"/>
        <dbReference type="ChEBI" id="CHEBI:61961"/>
        <dbReference type="EC" id="2.1.1.354"/>
    </reaction>
</comment>
<keyword evidence="6" id="KW-0156">Chromatin regulator</keyword>
<dbReference type="InterPro" id="IPR001214">
    <property type="entry name" value="SET_dom"/>
</dbReference>
<name>I1ZIH6_SCHMD</name>
<dbReference type="PANTHER" id="PTHR45814">
    <property type="entry name" value="HISTONE-LYSINE N-METHYLTRANSFERASE SETD1"/>
    <property type="match status" value="1"/>
</dbReference>
<feature type="domain" description="SET" evidence="9">
    <location>
        <begin position="1"/>
        <end position="96"/>
    </location>
</feature>
<sequence>MTFAKSGIHAWGLVALETIAPDEMVIEYVGQVVRKFLAEYREKKYEDKGIGSSYLFRIDDDLVIDATMYGSNARFINHSCQVIFLKCFAQFYGRCV</sequence>
<dbReference type="GO" id="GO:0032259">
    <property type="term" value="P:methylation"/>
    <property type="evidence" value="ECO:0007669"/>
    <property type="project" value="UniProtKB-KW"/>
</dbReference>
<evidence type="ECO:0000256" key="8">
    <source>
        <dbReference type="ARBA" id="ARBA00047571"/>
    </source>
</evidence>
<evidence type="ECO:0000256" key="2">
    <source>
        <dbReference type="ARBA" id="ARBA00012182"/>
    </source>
</evidence>
<dbReference type="Gene3D" id="2.170.270.10">
    <property type="entry name" value="SET domain"/>
    <property type="match status" value="1"/>
</dbReference>
<proteinExistence type="evidence at transcript level"/>
<dbReference type="SUPFAM" id="SSF82199">
    <property type="entry name" value="SET domain"/>
    <property type="match status" value="1"/>
</dbReference>
<dbReference type="InterPro" id="IPR044570">
    <property type="entry name" value="Set1-like"/>
</dbReference>
<keyword evidence="4" id="KW-0808">Transferase</keyword>
<evidence type="ECO:0000256" key="7">
    <source>
        <dbReference type="ARBA" id="ARBA00023242"/>
    </source>
</evidence>
<evidence type="ECO:0000256" key="5">
    <source>
        <dbReference type="ARBA" id="ARBA00022691"/>
    </source>
</evidence>
<dbReference type="GO" id="GO:0140999">
    <property type="term" value="F:histone H3K4 trimethyltransferase activity"/>
    <property type="evidence" value="ECO:0007669"/>
    <property type="project" value="UniProtKB-EC"/>
</dbReference>
<evidence type="ECO:0000256" key="1">
    <source>
        <dbReference type="ARBA" id="ARBA00004123"/>
    </source>
</evidence>
<evidence type="ECO:0000256" key="4">
    <source>
        <dbReference type="ARBA" id="ARBA00022679"/>
    </source>
</evidence>
<dbReference type="InterPro" id="IPR046341">
    <property type="entry name" value="SET_dom_sf"/>
</dbReference>
<keyword evidence="5" id="KW-0949">S-adenosyl-L-methionine</keyword>
<dbReference type="GO" id="GO:0048188">
    <property type="term" value="C:Set1C/COMPASS complex"/>
    <property type="evidence" value="ECO:0007669"/>
    <property type="project" value="TreeGrafter"/>
</dbReference>
<dbReference type="AlphaFoldDB" id="I1ZIH6"/>
<evidence type="ECO:0000259" key="9">
    <source>
        <dbReference type="PROSITE" id="PS50280"/>
    </source>
</evidence>
<dbReference type="EMBL" id="JX010587">
    <property type="protein sequence ID" value="AFJ24830.1"/>
    <property type="molecule type" value="mRNA"/>
</dbReference>
<protein>
    <recommendedName>
        <fullName evidence="2">[histone H3]-lysine(4) N-trimethyltransferase</fullName>
        <ecNumber evidence="2">2.1.1.354</ecNumber>
    </recommendedName>
</protein>
<reference evidence="10" key="1">
    <citation type="journal article" date="2012" name="Genes Dev.">
        <title>A molecular wound response program associated with regeneration initiation in planarians.</title>
        <authorList>
            <person name="Wenemoser D."/>
            <person name="Lapan S.W."/>
            <person name="Wilkinson A.W."/>
            <person name="Bell G.W."/>
            <person name="Reddien P.W."/>
        </authorList>
    </citation>
    <scope>NUCLEOTIDE SEQUENCE</scope>
</reference>
<evidence type="ECO:0000313" key="10">
    <source>
        <dbReference type="EMBL" id="AFJ24830.1"/>
    </source>
</evidence>
<dbReference type="PROSITE" id="PS50280">
    <property type="entry name" value="SET"/>
    <property type="match status" value="1"/>
</dbReference>
<keyword evidence="3" id="KW-0489">Methyltransferase</keyword>